<accession>A0ACB5TMW3</accession>
<reference evidence="1" key="1">
    <citation type="submission" date="2023-04" db="EMBL/GenBank/DDBJ databases">
        <title>Candida boidinii NBRC 1967.</title>
        <authorList>
            <person name="Ichikawa N."/>
            <person name="Sato H."/>
            <person name="Tonouchi N."/>
        </authorList>
    </citation>
    <scope>NUCLEOTIDE SEQUENCE</scope>
    <source>
        <strain evidence="1">NBRC 1967</strain>
    </source>
</reference>
<keyword evidence="2" id="KW-1185">Reference proteome</keyword>
<comment type="caution">
    <text evidence="1">The sequence shown here is derived from an EMBL/GenBank/DDBJ whole genome shotgun (WGS) entry which is preliminary data.</text>
</comment>
<dbReference type="EMBL" id="BSXV01000986">
    <property type="protein sequence ID" value="GME91345.1"/>
    <property type="molecule type" value="Genomic_DNA"/>
</dbReference>
<sequence length="312" mass="36213">MEQQFQMDSSKSQLSNSNVYNASRGKYIYGSNKFSATKFKRNKYLSQLKRKKLKLDKLRKRKLKLQLKSNSENDKNGNHGLSKANVSDSDSNDSDVNSDDSEVSFSDIMNFTEKSSKDKKKIGTDDDDEEEEEEKEGEKRNTEDINKTEQLDEDEMNYEKIVDEIESLQNELDNDATELKKSKKGKSYSPDELLSLFYNIPPPIPIPDRSELPELPSSEMVEALNYYISDRILKDPRVLHIKDHQIGKVLHSFDESALIMFGILMQHWIDKIANETPETYQMYAKKDFIYKNKYRYGAADDNDDDDDQDDDD</sequence>
<evidence type="ECO:0000313" key="2">
    <source>
        <dbReference type="Proteomes" id="UP001165101"/>
    </source>
</evidence>
<organism evidence="1 2">
    <name type="scientific">Candida boidinii</name>
    <name type="common">Yeast</name>
    <dbReference type="NCBI Taxonomy" id="5477"/>
    <lineage>
        <taxon>Eukaryota</taxon>
        <taxon>Fungi</taxon>
        <taxon>Dikarya</taxon>
        <taxon>Ascomycota</taxon>
        <taxon>Saccharomycotina</taxon>
        <taxon>Pichiomycetes</taxon>
        <taxon>Pichiales</taxon>
        <taxon>Pichiaceae</taxon>
        <taxon>Ogataea</taxon>
        <taxon>Ogataea/Candida clade</taxon>
    </lineage>
</organism>
<name>A0ACB5TMW3_CANBO</name>
<dbReference type="Proteomes" id="UP001165101">
    <property type="component" value="Unassembled WGS sequence"/>
</dbReference>
<proteinExistence type="predicted"/>
<evidence type="ECO:0000313" key="1">
    <source>
        <dbReference type="EMBL" id="GME91345.1"/>
    </source>
</evidence>
<gene>
    <name evidence="1" type="ORF">Cboi01_000226200</name>
</gene>
<protein>
    <submittedName>
        <fullName evidence="1">Unnamed protein product</fullName>
    </submittedName>
</protein>